<organism evidence="2 3">
    <name type="scientific">Coccomyxa viridis</name>
    <dbReference type="NCBI Taxonomy" id="1274662"/>
    <lineage>
        <taxon>Eukaryota</taxon>
        <taxon>Viridiplantae</taxon>
        <taxon>Chlorophyta</taxon>
        <taxon>core chlorophytes</taxon>
        <taxon>Trebouxiophyceae</taxon>
        <taxon>Trebouxiophyceae incertae sedis</taxon>
        <taxon>Coccomyxaceae</taxon>
        <taxon>Coccomyxa</taxon>
    </lineage>
</organism>
<reference evidence="2 3" key="1">
    <citation type="submission" date="2024-06" db="EMBL/GenBank/DDBJ databases">
        <authorList>
            <person name="Kraege A."/>
            <person name="Thomma B."/>
        </authorList>
    </citation>
    <scope>NUCLEOTIDE SEQUENCE [LARGE SCALE GENOMIC DNA]</scope>
</reference>
<evidence type="ECO:0000313" key="3">
    <source>
        <dbReference type="Proteomes" id="UP001497392"/>
    </source>
</evidence>
<protein>
    <submittedName>
        <fullName evidence="2">G9680 protein</fullName>
    </submittedName>
</protein>
<dbReference type="Proteomes" id="UP001497392">
    <property type="component" value="Unassembled WGS sequence"/>
</dbReference>
<feature type="transmembrane region" description="Helical" evidence="1">
    <location>
        <begin position="91"/>
        <end position="113"/>
    </location>
</feature>
<evidence type="ECO:0000313" key="2">
    <source>
        <dbReference type="EMBL" id="CAL5226818.1"/>
    </source>
</evidence>
<keyword evidence="1" id="KW-0472">Membrane</keyword>
<sequence length="216" mass="24276">MIGGPALVARGFLPSLLACCFYKEILAAEPLKRFTVFLLTDALFAATSYVLMLEGARFGGERNPGINIVRYPGPWIDLSGKRRLPKGFKQYLLAMPASVGLLMPCALVLGSLIWGDDRLMQATCLVPYIGTLLSQIWMEGYFTKKGAYMWPMVPIVHMYYRMTQLARGFALNAAMAGPSHVFLVLALLALVWVFNIAAVIVWMPWLYRWQYQPTKE</sequence>
<keyword evidence="1" id="KW-1133">Transmembrane helix</keyword>
<keyword evidence="3" id="KW-1185">Reference proteome</keyword>
<accession>A0ABP1G848</accession>
<name>A0ABP1G848_9CHLO</name>
<keyword evidence="1" id="KW-0812">Transmembrane</keyword>
<proteinExistence type="predicted"/>
<comment type="caution">
    <text evidence="2">The sequence shown here is derived from an EMBL/GenBank/DDBJ whole genome shotgun (WGS) entry which is preliminary data.</text>
</comment>
<dbReference type="EMBL" id="CAXHTA020000016">
    <property type="protein sequence ID" value="CAL5226818.1"/>
    <property type="molecule type" value="Genomic_DNA"/>
</dbReference>
<evidence type="ECO:0000256" key="1">
    <source>
        <dbReference type="SAM" id="Phobius"/>
    </source>
</evidence>
<gene>
    <name evidence="2" type="primary">g9680</name>
    <name evidence="2" type="ORF">VP750_LOCUS8724</name>
</gene>
<feature type="transmembrane region" description="Helical" evidence="1">
    <location>
        <begin position="182"/>
        <end position="207"/>
    </location>
</feature>